<keyword evidence="3 4" id="KW-0119">Carbohydrate metabolism</keyword>
<dbReference type="SUPFAM" id="SSF100950">
    <property type="entry name" value="NagB/RpiA/CoA transferase-like"/>
    <property type="match status" value="1"/>
</dbReference>
<feature type="active site" description="For ring-opening step" evidence="4">
    <location>
        <position position="145"/>
    </location>
</feature>
<dbReference type="PANTHER" id="PTHR11280">
    <property type="entry name" value="GLUCOSAMINE-6-PHOSPHATE ISOMERASE"/>
    <property type="match status" value="1"/>
</dbReference>
<proteinExistence type="inferred from homology"/>
<gene>
    <name evidence="4" type="primary">nagB</name>
    <name evidence="6" type="ORF">FHS27_000443</name>
</gene>
<dbReference type="HAMAP" id="MF_01241">
    <property type="entry name" value="GlcN6P_deamin"/>
    <property type="match status" value="1"/>
</dbReference>
<feature type="active site" description="For ring-opening step" evidence="4">
    <location>
        <position position="138"/>
    </location>
</feature>
<organism evidence="6 7">
    <name type="scientific">Aporhodopirellula rubra</name>
    <dbReference type="NCBI Taxonomy" id="980271"/>
    <lineage>
        <taxon>Bacteria</taxon>
        <taxon>Pseudomonadati</taxon>
        <taxon>Planctomycetota</taxon>
        <taxon>Planctomycetia</taxon>
        <taxon>Pirellulales</taxon>
        <taxon>Pirellulaceae</taxon>
        <taxon>Aporhodopirellula</taxon>
    </lineage>
</organism>
<keyword evidence="7" id="KW-1185">Reference proteome</keyword>
<dbReference type="GO" id="GO:0019262">
    <property type="term" value="P:N-acetylneuraminate catabolic process"/>
    <property type="evidence" value="ECO:0007669"/>
    <property type="project" value="UniProtKB-UniRule"/>
</dbReference>
<dbReference type="InterPro" id="IPR004547">
    <property type="entry name" value="Glucosamine6P_isomerase"/>
</dbReference>
<evidence type="ECO:0000313" key="6">
    <source>
        <dbReference type="EMBL" id="MBB3204679.1"/>
    </source>
</evidence>
<evidence type="ECO:0000313" key="7">
    <source>
        <dbReference type="Proteomes" id="UP000536179"/>
    </source>
</evidence>
<dbReference type="NCBIfam" id="TIGR00502">
    <property type="entry name" value="nagB"/>
    <property type="match status" value="1"/>
</dbReference>
<name>A0A7W5DUZ6_9BACT</name>
<accession>A0A7W5DUZ6</accession>
<comment type="caution">
    <text evidence="4">Lacks conserved residue(s) required for the propagation of feature annotation.</text>
</comment>
<dbReference type="CDD" id="cd01399">
    <property type="entry name" value="GlcN6P_deaminase"/>
    <property type="match status" value="1"/>
</dbReference>
<feature type="active site" description="Proton acceptor; for ring-opening step" evidence="4">
    <location>
        <position position="140"/>
    </location>
</feature>
<evidence type="ECO:0000256" key="1">
    <source>
        <dbReference type="ARBA" id="ARBA00000644"/>
    </source>
</evidence>
<comment type="similarity">
    <text evidence="4">Belongs to the glucosamine/galactosamine-6-phosphate isomerase family. NagB subfamily.</text>
</comment>
<dbReference type="GO" id="GO:0005975">
    <property type="term" value="P:carbohydrate metabolic process"/>
    <property type="evidence" value="ECO:0007669"/>
    <property type="project" value="InterPro"/>
</dbReference>
<dbReference type="Gene3D" id="3.40.50.1360">
    <property type="match status" value="1"/>
</dbReference>
<evidence type="ECO:0000256" key="2">
    <source>
        <dbReference type="ARBA" id="ARBA00022801"/>
    </source>
</evidence>
<dbReference type="GO" id="GO:0006046">
    <property type="term" value="P:N-acetylglucosamine catabolic process"/>
    <property type="evidence" value="ECO:0007669"/>
    <property type="project" value="UniProtKB-UniRule"/>
</dbReference>
<comment type="caution">
    <text evidence="6">The sequence shown here is derived from an EMBL/GenBank/DDBJ whole genome shotgun (WGS) entry which is preliminary data.</text>
</comment>
<keyword evidence="2 4" id="KW-0378">Hydrolase</keyword>
<dbReference type="GO" id="GO:0004342">
    <property type="term" value="F:glucosamine-6-phosphate deaminase activity"/>
    <property type="evidence" value="ECO:0007669"/>
    <property type="project" value="UniProtKB-UniRule"/>
</dbReference>
<dbReference type="Pfam" id="PF01182">
    <property type="entry name" value="Glucosamine_iso"/>
    <property type="match status" value="1"/>
</dbReference>
<protein>
    <recommendedName>
        <fullName evidence="4">Glucosamine-6-phosphate deaminase</fullName>
        <ecNumber evidence="4">3.5.99.6</ecNumber>
    </recommendedName>
    <alternativeName>
        <fullName evidence="4">GlcN6P deaminase</fullName>
        <shortName evidence="4">GNPDA</shortName>
    </alternativeName>
    <alternativeName>
        <fullName evidence="4">Glucosamine-6-phosphate isomerase</fullName>
    </alternativeName>
</protein>
<reference evidence="6 7" key="1">
    <citation type="submission" date="2020-08" db="EMBL/GenBank/DDBJ databases">
        <title>Genomic Encyclopedia of Type Strains, Phase III (KMG-III): the genomes of soil and plant-associated and newly described type strains.</title>
        <authorList>
            <person name="Whitman W."/>
        </authorList>
    </citation>
    <scope>NUCLEOTIDE SEQUENCE [LARGE SCALE GENOMIC DNA]</scope>
    <source>
        <strain evidence="6 7">CECT 8075</strain>
    </source>
</reference>
<dbReference type="InterPro" id="IPR037171">
    <property type="entry name" value="NagB/RpiA_transferase-like"/>
</dbReference>
<dbReference type="GO" id="GO:0042802">
    <property type="term" value="F:identical protein binding"/>
    <property type="evidence" value="ECO:0007669"/>
    <property type="project" value="TreeGrafter"/>
</dbReference>
<dbReference type="PROSITE" id="PS01161">
    <property type="entry name" value="GLC_GALNAC_ISOMERASE"/>
    <property type="match status" value="1"/>
</dbReference>
<comment type="pathway">
    <text evidence="4">Amino-sugar metabolism; N-acetylneuraminate degradation; D-fructose 6-phosphate from N-acetylneuraminate: step 5/5.</text>
</comment>
<dbReference type="InterPro" id="IPR006148">
    <property type="entry name" value="Glc/Gal-6P_isomerase"/>
</dbReference>
<feature type="active site" description="Proton acceptor; for enolization step" evidence="4">
    <location>
        <position position="69"/>
    </location>
</feature>
<dbReference type="EC" id="3.5.99.6" evidence="4"/>
<dbReference type="Proteomes" id="UP000536179">
    <property type="component" value="Unassembled WGS sequence"/>
</dbReference>
<dbReference type="RefSeq" id="WP_184300983.1">
    <property type="nucleotide sequence ID" value="NZ_JACHXU010000001.1"/>
</dbReference>
<feature type="domain" description="Glucosamine/galactosamine-6-phosphate isomerase" evidence="5">
    <location>
        <begin position="14"/>
        <end position="230"/>
    </location>
</feature>
<comment type="catalytic activity">
    <reaction evidence="1 4">
        <text>alpha-D-glucosamine 6-phosphate + H2O = beta-D-fructose 6-phosphate + NH4(+)</text>
        <dbReference type="Rhea" id="RHEA:12172"/>
        <dbReference type="ChEBI" id="CHEBI:15377"/>
        <dbReference type="ChEBI" id="CHEBI:28938"/>
        <dbReference type="ChEBI" id="CHEBI:57634"/>
        <dbReference type="ChEBI" id="CHEBI:75989"/>
        <dbReference type="EC" id="3.5.99.6"/>
    </reaction>
</comment>
<dbReference type="PANTHER" id="PTHR11280:SF5">
    <property type="entry name" value="GLUCOSAMINE-6-PHOSPHATE ISOMERASE"/>
    <property type="match status" value="1"/>
</dbReference>
<dbReference type="GO" id="GO:0006043">
    <property type="term" value="P:glucosamine catabolic process"/>
    <property type="evidence" value="ECO:0007669"/>
    <property type="project" value="TreeGrafter"/>
</dbReference>
<dbReference type="EMBL" id="JACHXU010000001">
    <property type="protein sequence ID" value="MBB3204679.1"/>
    <property type="molecule type" value="Genomic_DNA"/>
</dbReference>
<evidence type="ECO:0000256" key="4">
    <source>
        <dbReference type="HAMAP-Rule" id="MF_01241"/>
    </source>
</evidence>
<comment type="function">
    <text evidence="4">Catalyzes the reversible isomerization-deamination of glucosamine 6-phosphate (GlcN6P) to form fructose 6-phosphate (Fru6P) and ammonium ion.</text>
</comment>
<dbReference type="InterPro" id="IPR018321">
    <property type="entry name" value="Glucosamine6P_isomerase_CS"/>
</dbReference>
<sequence length="245" mass="26487">MGIHWTVYPNHHEASLAVADTISAVLIEKPACVLGLATGSTPLEVYAELARRHREEALDFGKATTVNLDEYIGLPPGHPQSYVHYMHEHLFRHINIDRDRTHLPNVHAADLSESANDFERLVESTGGVDLQLLGIGTNGHIGFNEPGAEEDSVTRVVDLAPGTIHSNSRFFESESDVPRRAITMGIATILRARKIVLLATGDSKAEAVAEAINGPISRDNPASFLQTHANVHFVLDSAAAVGLAN</sequence>
<dbReference type="GO" id="GO:0005737">
    <property type="term" value="C:cytoplasm"/>
    <property type="evidence" value="ECO:0007669"/>
    <property type="project" value="TreeGrafter"/>
</dbReference>
<dbReference type="AlphaFoldDB" id="A0A7W5DUZ6"/>
<evidence type="ECO:0000256" key="3">
    <source>
        <dbReference type="ARBA" id="ARBA00023277"/>
    </source>
</evidence>
<evidence type="ECO:0000259" key="5">
    <source>
        <dbReference type="Pfam" id="PF01182"/>
    </source>
</evidence>
<dbReference type="FunFam" id="3.40.50.1360:FF:000003">
    <property type="entry name" value="Glucosamine-6-phosphate deaminase"/>
    <property type="match status" value="1"/>
</dbReference>
<dbReference type="UniPathway" id="UPA00629">
    <property type="reaction ID" value="UER00684"/>
</dbReference>